<proteinExistence type="predicted"/>
<protein>
    <submittedName>
        <fullName evidence="2">DUF4178 domain-containing protein</fullName>
    </submittedName>
</protein>
<accession>A0A940MT14</accession>
<dbReference type="AlphaFoldDB" id="A0A940MT14"/>
<name>A0A940MT14_9RHOB</name>
<dbReference type="InterPro" id="IPR025235">
    <property type="entry name" value="DUF4178"/>
</dbReference>
<evidence type="ECO:0000259" key="1">
    <source>
        <dbReference type="Pfam" id="PF13785"/>
    </source>
</evidence>
<dbReference type="Pfam" id="PF13785">
    <property type="entry name" value="DUF4178"/>
    <property type="match status" value="1"/>
</dbReference>
<keyword evidence="3" id="KW-1185">Reference proteome</keyword>
<dbReference type="EMBL" id="JAGISH010000010">
    <property type="protein sequence ID" value="MBP0484133.1"/>
    <property type="molecule type" value="Genomic_DNA"/>
</dbReference>
<organism evidence="2 3">
    <name type="scientific">Sagittula salina</name>
    <dbReference type="NCBI Taxonomy" id="2820268"/>
    <lineage>
        <taxon>Bacteria</taxon>
        <taxon>Pseudomonadati</taxon>
        <taxon>Pseudomonadota</taxon>
        <taxon>Alphaproteobacteria</taxon>
        <taxon>Rhodobacterales</taxon>
        <taxon>Roseobacteraceae</taxon>
        <taxon>Sagittula</taxon>
    </lineage>
</organism>
<comment type="caution">
    <text evidence="2">The sequence shown here is derived from an EMBL/GenBank/DDBJ whole genome shotgun (WGS) entry which is preliminary data.</text>
</comment>
<feature type="domain" description="DUF4178" evidence="1">
    <location>
        <begin position="36"/>
        <end position="178"/>
    </location>
</feature>
<gene>
    <name evidence="2" type="ORF">J5474_16755</name>
</gene>
<dbReference type="RefSeq" id="WP_209362197.1">
    <property type="nucleotide sequence ID" value="NZ_JAGISH010000010.1"/>
</dbReference>
<evidence type="ECO:0000313" key="2">
    <source>
        <dbReference type="EMBL" id="MBP0484133.1"/>
    </source>
</evidence>
<sequence>MQTCPSCDTTLFVSGDRLEQAGSAGEMHDGPTLFTIGDLVKLGRRAWEVLGHARFSYGRGWWDEYWCEDPRGNGAWISVDEGDVVVQTAISEGTKPRFRTDARIGSIFQYAGVKYRCVEKGAGECAALRGAFGEVLQVGEVFAYANAQGEDGGLISVETSGDGPEAETRWFRGEWHDPFEIDAPPAWTAGQVLPREGTA</sequence>
<reference evidence="2" key="1">
    <citation type="submission" date="2021-03" db="EMBL/GenBank/DDBJ databases">
        <title>Sagittula salina sp. nov. strain M10.9X isolated from the marine waste.</title>
        <authorList>
            <person name="Satari L."/>
            <person name="Molina-Menor E."/>
            <person name="Vidal-Verdu A."/>
            <person name="Pascual J."/>
            <person name="Pereto J."/>
            <person name="Porcar M."/>
        </authorList>
    </citation>
    <scope>NUCLEOTIDE SEQUENCE</scope>
    <source>
        <strain evidence="2">M10.9X</strain>
    </source>
</reference>
<dbReference type="Proteomes" id="UP000675940">
    <property type="component" value="Unassembled WGS sequence"/>
</dbReference>
<evidence type="ECO:0000313" key="3">
    <source>
        <dbReference type="Proteomes" id="UP000675940"/>
    </source>
</evidence>